<dbReference type="Proteomes" id="UP000075680">
    <property type="component" value="Unassembled WGS sequence"/>
</dbReference>
<name>A0A150I3Y0_9GAMM</name>
<proteinExistence type="predicted"/>
<comment type="caution">
    <text evidence="1">The sequence shown here is derived from an EMBL/GenBank/DDBJ whole genome shotgun (WGS) entry which is preliminary data.</text>
</comment>
<dbReference type="PATRIC" id="fig|52133.18.peg.158"/>
<dbReference type="AlphaFoldDB" id="A0A150I3Y0"/>
<protein>
    <submittedName>
        <fullName evidence="1">Uncharacterized protein</fullName>
    </submittedName>
</protein>
<dbReference type="RefSeq" id="WP_061517855.1">
    <property type="nucleotide sequence ID" value="NZ_JRUE01000022.1"/>
</dbReference>
<evidence type="ECO:0000313" key="1">
    <source>
        <dbReference type="EMBL" id="KXZ74218.1"/>
    </source>
</evidence>
<accession>A0A150I3Y0</accession>
<reference evidence="1 2" key="1">
    <citation type="journal article" date="2016" name="Sci. Rep.">
        <title>Genomic and phenotypic characterization of the species Acinetobacter venetianus.</title>
        <authorList>
            <person name="Fondi M."/>
            <person name="Maida I."/>
            <person name="Perrin E."/>
            <person name="Orlandini V."/>
            <person name="La Torre L."/>
            <person name="Bosi E."/>
            <person name="Negroni A."/>
            <person name="Zanaroli G."/>
            <person name="Fava F."/>
            <person name="Decorosi F."/>
            <person name="Giovannetti L."/>
            <person name="Viti C."/>
            <person name="Vaneechoutte M."/>
            <person name="Dijkshoorn L."/>
            <person name="Fani R."/>
        </authorList>
    </citation>
    <scope>NUCLEOTIDE SEQUENCE [LARGE SCALE GENOMIC DNA]</scope>
    <source>
        <strain evidence="1 2">LUH5627</strain>
    </source>
</reference>
<dbReference type="EMBL" id="JRUE01000022">
    <property type="protein sequence ID" value="KXZ74218.1"/>
    <property type="molecule type" value="Genomic_DNA"/>
</dbReference>
<evidence type="ECO:0000313" key="2">
    <source>
        <dbReference type="Proteomes" id="UP000075680"/>
    </source>
</evidence>
<sequence>MKIKKITSQIRRDFTAIYECEHCGNTETRDGYDDEYFHRNVIPAMVCVKCQRTADDSYRPLAPKYSENQVV</sequence>
<organism evidence="1 2">
    <name type="scientific">Acinetobacter venetianus</name>
    <dbReference type="NCBI Taxonomy" id="52133"/>
    <lineage>
        <taxon>Bacteria</taxon>
        <taxon>Pseudomonadati</taxon>
        <taxon>Pseudomonadota</taxon>
        <taxon>Gammaproteobacteria</taxon>
        <taxon>Moraxellales</taxon>
        <taxon>Moraxellaceae</taxon>
        <taxon>Acinetobacter</taxon>
    </lineage>
</organism>
<gene>
    <name evidence="1" type="ORF">AVENLUH5627_00153</name>
</gene>